<evidence type="ECO:0000313" key="2">
    <source>
        <dbReference type="EMBL" id="RNB53005.1"/>
    </source>
</evidence>
<feature type="compositionally biased region" description="Polar residues" evidence="1">
    <location>
        <begin position="32"/>
        <end position="42"/>
    </location>
</feature>
<dbReference type="AlphaFoldDB" id="A0A3M8AR14"/>
<proteinExistence type="predicted"/>
<gene>
    <name evidence="2" type="ORF">EDM57_20380</name>
</gene>
<evidence type="ECO:0000256" key="1">
    <source>
        <dbReference type="SAM" id="MobiDB-lite"/>
    </source>
</evidence>
<name>A0A3M8AR14_9BACL</name>
<organism evidence="2 3">
    <name type="scientific">Brevibacillus gelatini</name>
    <dbReference type="NCBI Taxonomy" id="1655277"/>
    <lineage>
        <taxon>Bacteria</taxon>
        <taxon>Bacillati</taxon>
        <taxon>Bacillota</taxon>
        <taxon>Bacilli</taxon>
        <taxon>Bacillales</taxon>
        <taxon>Paenibacillaceae</taxon>
        <taxon>Brevibacillus</taxon>
    </lineage>
</organism>
<comment type="caution">
    <text evidence="2">The sequence shown here is derived from an EMBL/GenBank/DDBJ whole genome shotgun (WGS) entry which is preliminary data.</text>
</comment>
<accession>A0A3M8AR14</accession>
<dbReference type="EMBL" id="RHHS01000052">
    <property type="protein sequence ID" value="RNB53005.1"/>
    <property type="molecule type" value="Genomic_DNA"/>
</dbReference>
<reference evidence="2 3" key="1">
    <citation type="submission" date="2018-10" db="EMBL/GenBank/DDBJ databases">
        <title>Phylogenomics of Brevibacillus.</title>
        <authorList>
            <person name="Dunlap C."/>
        </authorList>
    </citation>
    <scope>NUCLEOTIDE SEQUENCE [LARGE SCALE GENOMIC DNA]</scope>
    <source>
        <strain evidence="2 3">DSM 100115</strain>
    </source>
</reference>
<evidence type="ECO:0000313" key="3">
    <source>
        <dbReference type="Proteomes" id="UP000268829"/>
    </source>
</evidence>
<sequence>MNNGWIPRASAVAGALFIFAQPLKKPVEKKSLSLTRPDSGSHPSPKDSTARAANPMGEERGTDS</sequence>
<feature type="region of interest" description="Disordered" evidence="1">
    <location>
        <begin position="27"/>
        <end position="64"/>
    </location>
</feature>
<dbReference type="Proteomes" id="UP000268829">
    <property type="component" value="Unassembled WGS sequence"/>
</dbReference>
<keyword evidence="3" id="KW-1185">Reference proteome</keyword>
<protein>
    <submittedName>
        <fullName evidence="2">Uncharacterized protein</fullName>
    </submittedName>
</protein>